<keyword evidence="2 4" id="KW-0238">DNA-binding</keyword>
<evidence type="ECO:0000256" key="2">
    <source>
        <dbReference type="ARBA" id="ARBA00023125"/>
    </source>
</evidence>
<proteinExistence type="predicted"/>
<evidence type="ECO:0000259" key="5">
    <source>
        <dbReference type="PROSITE" id="PS50977"/>
    </source>
</evidence>
<reference evidence="7" key="1">
    <citation type="submission" date="2017-03" db="EMBL/GenBank/DDBJ databases">
        <authorList>
            <person name="Monnet C."/>
        </authorList>
    </citation>
    <scope>NUCLEOTIDE SEQUENCE [LARGE SCALE GENOMIC DNA]</scope>
    <source>
        <strain evidence="7">P10</strain>
    </source>
</reference>
<feature type="domain" description="HTH tetR-type" evidence="5">
    <location>
        <begin position="14"/>
        <end position="74"/>
    </location>
</feature>
<evidence type="ECO:0000313" key="7">
    <source>
        <dbReference type="Proteomes" id="UP000234342"/>
    </source>
</evidence>
<dbReference type="InterPro" id="IPR009057">
    <property type="entry name" value="Homeodomain-like_sf"/>
</dbReference>
<feature type="DNA-binding region" description="H-T-H motif" evidence="4">
    <location>
        <begin position="37"/>
        <end position="56"/>
    </location>
</feature>
<dbReference type="InterPro" id="IPR050109">
    <property type="entry name" value="HTH-type_TetR-like_transc_reg"/>
</dbReference>
<protein>
    <submittedName>
        <fullName evidence="6">Transcriptional regulator, TetR family</fullName>
    </submittedName>
</protein>
<dbReference type="GO" id="GO:0000976">
    <property type="term" value="F:transcription cis-regulatory region binding"/>
    <property type="evidence" value="ECO:0007669"/>
    <property type="project" value="TreeGrafter"/>
</dbReference>
<dbReference type="Gene3D" id="1.10.357.10">
    <property type="entry name" value="Tetracycline Repressor, domain 2"/>
    <property type="match status" value="1"/>
</dbReference>
<name>A0A2H1JPN6_9MICO</name>
<evidence type="ECO:0000256" key="4">
    <source>
        <dbReference type="PROSITE-ProRule" id="PRU00335"/>
    </source>
</evidence>
<evidence type="ECO:0000256" key="1">
    <source>
        <dbReference type="ARBA" id="ARBA00023015"/>
    </source>
</evidence>
<dbReference type="RefSeq" id="WP_167389484.1">
    <property type="nucleotide sequence ID" value="NZ_FXZE01000009.1"/>
</dbReference>
<accession>A0A2H1JPN6</accession>
<keyword evidence="1" id="KW-0805">Transcription regulation</keyword>
<sequence>MAYRETSRTRAKAQHRRARIEEATRHVIARGGFASASVAAVAREAECSTGLIYTYYSNRDELLGTVFAHASRHELAVVTTAIESSTSAIEIVDALLDVFIRRAVAGRTLAHALLFEEVPDTVQIERRAFRRGYVAAIAAGLTGRYAVDIPAEVVARSLVGSIVENLVDVLDPARERPSAPQVEALTAALSTFARTAIGEPRTARGEQ</sequence>
<dbReference type="PROSITE" id="PS50977">
    <property type="entry name" value="HTH_TETR_2"/>
    <property type="match status" value="1"/>
</dbReference>
<dbReference type="Pfam" id="PF00440">
    <property type="entry name" value="TetR_N"/>
    <property type="match status" value="1"/>
</dbReference>
<evidence type="ECO:0000256" key="3">
    <source>
        <dbReference type="ARBA" id="ARBA00023163"/>
    </source>
</evidence>
<dbReference type="PANTHER" id="PTHR30055:SF234">
    <property type="entry name" value="HTH-TYPE TRANSCRIPTIONAL REGULATOR BETI"/>
    <property type="match status" value="1"/>
</dbReference>
<gene>
    <name evidence="6" type="ORF">BANT10_02225</name>
</gene>
<dbReference type="EMBL" id="FXZE01000009">
    <property type="protein sequence ID" value="SMX89258.1"/>
    <property type="molecule type" value="Genomic_DNA"/>
</dbReference>
<dbReference type="InterPro" id="IPR001647">
    <property type="entry name" value="HTH_TetR"/>
</dbReference>
<keyword evidence="7" id="KW-1185">Reference proteome</keyword>
<keyword evidence="3" id="KW-0804">Transcription</keyword>
<dbReference type="SUPFAM" id="SSF46689">
    <property type="entry name" value="Homeodomain-like"/>
    <property type="match status" value="1"/>
</dbReference>
<dbReference type="GO" id="GO:0003700">
    <property type="term" value="F:DNA-binding transcription factor activity"/>
    <property type="evidence" value="ECO:0007669"/>
    <property type="project" value="TreeGrafter"/>
</dbReference>
<evidence type="ECO:0000313" key="6">
    <source>
        <dbReference type="EMBL" id="SMX89258.1"/>
    </source>
</evidence>
<organism evidence="6 7">
    <name type="scientific">Brevibacterium antiquum</name>
    <dbReference type="NCBI Taxonomy" id="234835"/>
    <lineage>
        <taxon>Bacteria</taxon>
        <taxon>Bacillati</taxon>
        <taxon>Actinomycetota</taxon>
        <taxon>Actinomycetes</taxon>
        <taxon>Micrococcales</taxon>
        <taxon>Brevibacteriaceae</taxon>
        <taxon>Brevibacterium</taxon>
    </lineage>
</organism>
<dbReference type="Proteomes" id="UP000234342">
    <property type="component" value="Unassembled WGS sequence"/>
</dbReference>
<dbReference type="AlphaFoldDB" id="A0A2H1JPN6"/>
<dbReference type="PANTHER" id="PTHR30055">
    <property type="entry name" value="HTH-TYPE TRANSCRIPTIONAL REGULATOR RUTR"/>
    <property type="match status" value="1"/>
</dbReference>